<evidence type="ECO:0000313" key="2">
    <source>
        <dbReference type="EMBL" id="GGI11131.1"/>
    </source>
</evidence>
<dbReference type="InterPro" id="IPR005338">
    <property type="entry name" value="Anhydro_N_Ac-Mur_kinase"/>
</dbReference>
<keyword evidence="1" id="KW-0067">ATP-binding</keyword>
<keyword evidence="1 2" id="KW-0418">Kinase</keyword>
<dbReference type="PANTHER" id="PTHR30605:SF0">
    <property type="entry name" value="ANHYDRO-N-ACETYLMURAMIC ACID KINASE"/>
    <property type="match status" value="1"/>
</dbReference>
<dbReference type="EC" id="2.7.1.170" evidence="1"/>
<proteinExistence type="inferred from homology"/>
<keyword evidence="1" id="KW-0547">Nucleotide-binding</keyword>
<dbReference type="PANTHER" id="PTHR30605">
    <property type="entry name" value="ANHYDRO-N-ACETYLMURAMIC ACID KINASE"/>
    <property type="match status" value="1"/>
</dbReference>
<dbReference type="InterPro" id="IPR043129">
    <property type="entry name" value="ATPase_NBD"/>
</dbReference>
<comment type="function">
    <text evidence="1">Catalyzes the specific phosphorylation of 1,6-anhydro-N-acetylmuramic acid (anhMurNAc) with the simultaneous cleavage of the 1,6-anhydro ring, generating MurNAc-6-P. Is required for the utilization of anhMurNAc either imported from the medium or derived from its own cell wall murein, and thus plays a role in cell wall recycling.</text>
</comment>
<protein>
    <recommendedName>
        <fullName evidence="1">Anhydro-N-acetylmuramic acid kinase</fullName>
        <ecNumber evidence="1">2.7.1.170</ecNumber>
    </recommendedName>
    <alternativeName>
        <fullName evidence="1">AnhMurNAc kinase</fullName>
    </alternativeName>
</protein>
<comment type="caution">
    <text evidence="2">The sequence shown here is derived from an EMBL/GenBank/DDBJ whole genome shotgun (WGS) entry which is preliminary data.</text>
</comment>
<name>A0ABQ2B9C6_9MICO</name>
<dbReference type="NCBIfam" id="NF007146">
    <property type="entry name" value="PRK09585.2-6"/>
    <property type="match status" value="1"/>
</dbReference>
<keyword evidence="1" id="KW-0119">Carbohydrate metabolism</keyword>
<dbReference type="Proteomes" id="UP000632535">
    <property type="component" value="Unassembled WGS sequence"/>
</dbReference>
<comment type="catalytic activity">
    <reaction evidence="1">
        <text>1,6-anhydro-N-acetyl-beta-muramate + ATP + H2O = N-acetyl-D-muramate 6-phosphate + ADP + H(+)</text>
        <dbReference type="Rhea" id="RHEA:24952"/>
        <dbReference type="ChEBI" id="CHEBI:15377"/>
        <dbReference type="ChEBI" id="CHEBI:15378"/>
        <dbReference type="ChEBI" id="CHEBI:30616"/>
        <dbReference type="ChEBI" id="CHEBI:58690"/>
        <dbReference type="ChEBI" id="CHEBI:58722"/>
        <dbReference type="ChEBI" id="CHEBI:456216"/>
        <dbReference type="EC" id="2.7.1.170"/>
    </reaction>
</comment>
<comment type="similarity">
    <text evidence="1">Belongs to the anhydro-N-acetylmuramic acid kinase family.</text>
</comment>
<feature type="binding site" evidence="1">
    <location>
        <begin position="9"/>
        <end position="16"/>
    </location>
    <ligand>
        <name>ATP</name>
        <dbReference type="ChEBI" id="CHEBI:30616"/>
    </ligand>
</feature>
<organism evidence="2 3">
    <name type="scientific">Isoptericola cucumis</name>
    <dbReference type="NCBI Taxonomy" id="1776856"/>
    <lineage>
        <taxon>Bacteria</taxon>
        <taxon>Bacillati</taxon>
        <taxon>Actinomycetota</taxon>
        <taxon>Actinomycetes</taxon>
        <taxon>Micrococcales</taxon>
        <taxon>Promicromonosporaceae</taxon>
        <taxon>Isoptericola</taxon>
    </lineage>
</organism>
<sequence>MIVVGLMTGTSADALDVAVVDLTLDGAPQGAAAQDVAGELVVRLLDHREVAFADELAGDLLRLLEPRDVPLALVSGVDARLGRFCADAVERVLADTGVAADLVVSHGQTVRHDVADGRVTGTLQIGQPAWIAERTGVPVLSDVRSRDVAAGGQGAPLAGILDHLLLAGADAPTAALNLGGIANITVVAPGRDTVAFDTGPANALVDLMARRITGDGRGYDRDGALAARGHVLPALLDDLLAEPYYALPAPKSTGKELFHAAYLDRHLARYTDQHGAPDDLDVIATLTALTARTVADQCRAHGVGAVVASGGGTRNPTLMRALEAELGHPVDTTDRLGLPEGAKEATLMALVGWLTWHGLPAALPSVTGAARGTVAGRLTPGAGPLRLAAPLDTLPARLRVVG</sequence>
<comment type="pathway">
    <text evidence="1">Amino-sugar metabolism; 1,6-anhydro-N-acetylmuramate degradation.</text>
</comment>
<reference evidence="3" key="1">
    <citation type="journal article" date="2019" name="Int. J. Syst. Evol. Microbiol.">
        <title>The Global Catalogue of Microorganisms (GCM) 10K type strain sequencing project: providing services to taxonomists for standard genome sequencing and annotation.</title>
        <authorList>
            <consortium name="The Broad Institute Genomics Platform"/>
            <consortium name="The Broad Institute Genome Sequencing Center for Infectious Disease"/>
            <person name="Wu L."/>
            <person name="Ma J."/>
        </authorList>
    </citation>
    <scope>NUCLEOTIDE SEQUENCE [LARGE SCALE GENOMIC DNA]</scope>
    <source>
        <strain evidence="3">CCM 8653</strain>
    </source>
</reference>
<gene>
    <name evidence="1 2" type="primary">anmK</name>
    <name evidence="2" type="ORF">GCM10007368_34680</name>
</gene>
<keyword evidence="3" id="KW-1185">Reference proteome</keyword>
<dbReference type="Pfam" id="PF03702">
    <property type="entry name" value="AnmK"/>
    <property type="match status" value="1"/>
</dbReference>
<accession>A0ABQ2B9C6</accession>
<keyword evidence="1" id="KW-0808">Transferase</keyword>
<evidence type="ECO:0000256" key="1">
    <source>
        <dbReference type="HAMAP-Rule" id="MF_01270"/>
    </source>
</evidence>
<evidence type="ECO:0000313" key="3">
    <source>
        <dbReference type="Proteomes" id="UP000632535"/>
    </source>
</evidence>
<dbReference type="Gene3D" id="3.30.420.40">
    <property type="match status" value="2"/>
</dbReference>
<dbReference type="SUPFAM" id="SSF53067">
    <property type="entry name" value="Actin-like ATPase domain"/>
    <property type="match status" value="1"/>
</dbReference>
<dbReference type="GO" id="GO:0016301">
    <property type="term" value="F:kinase activity"/>
    <property type="evidence" value="ECO:0007669"/>
    <property type="project" value="UniProtKB-KW"/>
</dbReference>
<dbReference type="HAMAP" id="MF_01270">
    <property type="entry name" value="AnhMurNAc_kinase"/>
    <property type="match status" value="1"/>
</dbReference>
<dbReference type="EMBL" id="BMDG01000013">
    <property type="protein sequence ID" value="GGI11131.1"/>
    <property type="molecule type" value="Genomic_DNA"/>
</dbReference>
<dbReference type="RefSeq" id="WP_188524977.1">
    <property type="nucleotide sequence ID" value="NZ_BMDG01000013.1"/>
</dbReference>
<comment type="pathway">
    <text evidence="1">Cell wall biogenesis; peptidoglycan recycling.</text>
</comment>